<dbReference type="CDD" id="cd00609">
    <property type="entry name" value="AAT_like"/>
    <property type="match status" value="1"/>
</dbReference>
<keyword evidence="7" id="KW-0808">Transferase</keyword>
<dbReference type="InterPro" id="IPR036390">
    <property type="entry name" value="WH_DNA-bd_sf"/>
</dbReference>
<dbReference type="SUPFAM" id="SSF46785">
    <property type="entry name" value="Winged helix' DNA-binding domain"/>
    <property type="match status" value="1"/>
</dbReference>
<dbReference type="SUPFAM" id="SSF53383">
    <property type="entry name" value="PLP-dependent transferases"/>
    <property type="match status" value="1"/>
</dbReference>
<dbReference type="EMBL" id="JAUSVX010000011">
    <property type="protein sequence ID" value="MDQ0472133.1"/>
    <property type="molecule type" value="Genomic_DNA"/>
</dbReference>
<evidence type="ECO:0000256" key="3">
    <source>
        <dbReference type="ARBA" id="ARBA00023015"/>
    </source>
</evidence>
<name>A0ABU0JCW9_9HYPH</name>
<evidence type="ECO:0000259" key="6">
    <source>
        <dbReference type="PROSITE" id="PS50949"/>
    </source>
</evidence>
<dbReference type="Pfam" id="PF00155">
    <property type="entry name" value="Aminotran_1_2"/>
    <property type="match status" value="1"/>
</dbReference>
<dbReference type="InterPro" id="IPR015421">
    <property type="entry name" value="PyrdxlP-dep_Trfase_major"/>
</dbReference>
<keyword evidence="2" id="KW-0663">Pyridoxal phosphate</keyword>
<dbReference type="RefSeq" id="WP_307278457.1">
    <property type="nucleotide sequence ID" value="NZ_JAUSVX010000011.1"/>
</dbReference>
<gene>
    <name evidence="7" type="ORF">QO011_005162</name>
</gene>
<dbReference type="PANTHER" id="PTHR46577:SF1">
    <property type="entry name" value="HTH-TYPE TRANSCRIPTIONAL REGULATORY PROTEIN GABR"/>
    <property type="match status" value="1"/>
</dbReference>
<dbReference type="InterPro" id="IPR036388">
    <property type="entry name" value="WH-like_DNA-bd_sf"/>
</dbReference>
<protein>
    <submittedName>
        <fullName evidence="7">GntR family transcriptional regulator/MocR family aminotransferase</fullName>
    </submittedName>
</protein>
<evidence type="ECO:0000256" key="4">
    <source>
        <dbReference type="ARBA" id="ARBA00023125"/>
    </source>
</evidence>
<keyword evidence="5" id="KW-0804">Transcription</keyword>
<dbReference type="PANTHER" id="PTHR46577">
    <property type="entry name" value="HTH-TYPE TRANSCRIPTIONAL REGULATORY PROTEIN GABR"/>
    <property type="match status" value="1"/>
</dbReference>
<evidence type="ECO:0000313" key="8">
    <source>
        <dbReference type="Proteomes" id="UP001242480"/>
    </source>
</evidence>
<dbReference type="InterPro" id="IPR000524">
    <property type="entry name" value="Tscrpt_reg_HTH_GntR"/>
</dbReference>
<keyword evidence="8" id="KW-1185">Reference proteome</keyword>
<keyword evidence="7" id="KW-0032">Aminotransferase</keyword>
<dbReference type="InterPro" id="IPR051446">
    <property type="entry name" value="HTH_trans_reg/aminotransferase"/>
</dbReference>
<reference evidence="7 8" key="1">
    <citation type="submission" date="2023-07" db="EMBL/GenBank/DDBJ databases">
        <title>Genomic Encyclopedia of Type Strains, Phase IV (KMG-IV): sequencing the most valuable type-strain genomes for metagenomic binning, comparative biology and taxonomic classification.</title>
        <authorList>
            <person name="Goeker M."/>
        </authorList>
    </citation>
    <scope>NUCLEOTIDE SEQUENCE [LARGE SCALE GENOMIC DNA]</scope>
    <source>
        <strain evidence="7 8">DSM 19619</strain>
    </source>
</reference>
<organism evidence="7 8">
    <name type="scientific">Labrys wisconsinensis</name>
    <dbReference type="NCBI Taxonomy" id="425677"/>
    <lineage>
        <taxon>Bacteria</taxon>
        <taxon>Pseudomonadati</taxon>
        <taxon>Pseudomonadota</taxon>
        <taxon>Alphaproteobacteria</taxon>
        <taxon>Hyphomicrobiales</taxon>
        <taxon>Xanthobacteraceae</taxon>
        <taxon>Labrys</taxon>
    </lineage>
</organism>
<accession>A0ABU0JCW9</accession>
<evidence type="ECO:0000256" key="1">
    <source>
        <dbReference type="ARBA" id="ARBA00005384"/>
    </source>
</evidence>
<evidence type="ECO:0000256" key="2">
    <source>
        <dbReference type="ARBA" id="ARBA00022898"/>
    </source>
</evidence>
<dbReference type="CDD" id="cd07377">
    <property type="entry name" value="WHTH_GntR"/>
    <property type="match status" value="1"/>
</dbReference>
<dbReference type="Gene3D" id="3.40.640.10">
    <property type="entry name" value="Type I PLP-dependent aspartate aminotransferase-like (Major domain)"/>
    <property type="match status" value="1"/>
</dbReference>
<comment type="similarity">
    <text evidence="1">In the C-terminal section; belongs to the class-I pyridoxal-phosphate-dependent aminotransferase family.</text>
</comment>
<dbReference type="SMART" id="SM00345">
    <property type="entry name" value="HTH_GNTR"/>
    <property type="match status" value="1"/>
</dbReference>
<sequence length="484" mass="52061">MRKERALLDWIAVARDGSTPLQEQVSSQLRAAILAGRLAPGTPLPSSRTLAADLMVARGTITAIYDRLIGEGLLDVRERSAILVADMLHGSAVDRPATSPAADDAPGDVADEDLPPPYSAFLPGIPAIDIFPSVTWSRLLAARCHNMSLDLAGEGVHVGGYPALREALAGHLRTARGVLCEPPQVIITSSARAALTIVCRLLAKPGDRCLIEEPGYPIARRIVAGCALEAIPVPVDARGMQEPPSLPARLAYLTPTHQLPLGVSLSPDRCGALVAWARREDAWIIEDDYDSEFRYAGRPVVALQHLDPDGNVIHIGTFSKTMFPSLRVAYLVVPRRLARSAAVAAHLHGHEPGIHVQSALADFIGQGHYARHIRLARRVYRRRQKLLVDALNHHLADIVAVPEPPGGMSLFLELPGDIPAQDVQSIGAAESLHLRAASYYCMREPAPNAVHLGFAAVLDRLIEPAVQRLAGVIGRIRTGPPKPC</sequence>
<evidence type="ECO:0000313" key="7">
    <source>
        <dbReference type="EMBL" id="MDQ0472133.1"/>
    </source>
</evidence>
<dbReference type="Gene3D" id="1.10.10.10">
    <property type="entry name" value="Winged helix-like DNA-binding domain superfamily/Winged helix DNA-binding domain"/>
    <property type="match status" value="1"/>
</dbReference>
<feature type="domain" description="HTH gntR-type" evidence="6">
    <location>
        <begin position="19"/>
        <end position="87"/>
    </location>
</feature>
<comment type="caution">
    <text evidence="7">The sequence shown here is derived from an EMBL/GenBank/DDBJ whole genome shotgun (WGS) entry which is preliminary data.</text>
</comment>
<dbReference type="InterPro" id="IPR015424">
    <property type="entry name" value="PyrdxlP-dep_Trfase"/>
</dbReference>
<dbReference type="Pfam" id="PF00392">
    <property type="entry name" value="GntR"/>
    <property type="match status" value="1"/>
</dbReference>
<keyword evidence="4" id="KW-0238">DNA-binding</keyword>
<evidence type="ECO:0000256" key="5">
    <source>
        <dbReference type="ARBA" id="ARBA00023163"/>
    </source>
</evidence>
<proteinExistence type="inferred from homology"/>
<dbReference type="InterPro" id="IPR004839">
    <property type="entry name" value="Aminotransferase_I/II_large"/>
</dbReference>
<dbReference type="GO" id="GO:0008483">
    <property type="term" value="F:transaminase activity"/>
    <property type="evidence" value="ECO:0007669"/>
    <property type="project" value="UniProtKB-KW"/>
</dbReference>
<dbReference type="PROSITE" id="PS50949">
    <property type="entry name" value="HTH_GNTR"/>
    <property type="match status" value="1"/>
</dbReference>
<dbReference type="Proteomes" id="UP001242480">
    <property type="component" value="Unassembled WGS sequence"/>
</dbReference>
<keyword evidence="3" id="KW-0805">Transcription regulation</keyword>